<organism evidence="3 4">
    <name type="scientific">Scytalidium lignicola</name>
    <name type="common">Hyphomycete</name>
    <dbReference type="NCBI Taxonomy" id="5539"/>
    <lineage>
        <taxon>Eukaryota</taxon>
        <taxon>Fungi</taxon>
        <taxon>Dikarya</taxon>
        <taxon>Ascomycota</taxon>
        <taxon>Pezizomycotina</taxon>
        <taxon>Leotiomycetes</taxon>
        <taxon>Leotiomycetes incertae sedis</taxon>
        <taxon>Scytalidium</taxon>
    </lineage>
</organism>
<dbReference type="PANTHER" id="PTHR35186:SF4">
    <property type="entry name" value="PRION-INHIBITION AND PROPAGATION HELO DOMAIN-CONTAINING PROTEIN"/>
    <property type="match status" value="1"/>
</dbReference>
<feature type="non-terminal residue" evidence="3">
    <location>
        <position position="345"/>
    </location>
</feature>
<name>A0A3E2HFT4_SCYLI</name>
<keyword evidence="4" id="KW-1185">Reference proteome</keyword>
<feature type="region of interest" description="Disordered" evidence="1">
    <location>
        <begin position="62"/>
        <end position="81"/>
    </location>
</feature>
<evidence type="ECO:0000259" key="2">
    <source>
        <dbReference type="Pfam" id="PF24476"/>
    </source>
</evidence>
<sequence>MIRFNVAIKCTRSSLLYNPLRLAIESIPSITRPQTPPYSPSERLQDTIRQISLKNGLQFTPSSPIITTPTSTTKDLPSRSKNLASLPVNPDKIQKLCVYLREIQDQADVERCIGYLEPTDSFKHYIYQIPTSKQLVNDSKSISLEQILQLARENDWIEKLKLARLLALAVLRFYHTPWLTESWSSKDVHFLGKDIFSGQNELLEYPYLNAKLTITTSNNRQIEPLNYDTSSLAINKTLFNLGVVLIELGYDSPFETLRGKEACWVGMQSQVTDILIARNLGKQVHRKLNMTYSRLVQKCLDCNFGVATELEDIELQNAIMEDVVKQLESCMDQYKTFNLLAPLYS</sequence>
<dbReference type="Pfam" id="PF24476">
    <property type="entry name" value="DUF7580"/>
    <property type="match status" value="1"/>
</dbReference>
<dbReference type="Proteomes" id="UP000258309">
    <property type="component" value="Unassembled WGS sequence"/>
</dbReference>
<gene>
    <name evidence="3" type="ORF">B7463_g4073</name>
</gene>
<dbReference type="InterPro" id="IPR056002">
    <property type="entry name" value="DUF7580"/>
</dbReference>
<feature type="domain" description="DUF7580" evidence="2">
    <location>
        <begin position="90"/>
        <end position="330"/>
    </location>
</feature>
<dbReference type="OMA" id="NEGGRNT"/>
<evidence type="ECO:0000313" key="4">
    <source>
        <dbReference type="Proteomes" id="UP000258309"/>
    </source>
</evidence>
<reference evidence="3 4" key="1">
    <citation type="submission" date="2018-05" db="EMBL/GenBank/DDBJ databases">
        <title>Draft genome sequence of Scytalidium lignicola DSM 105466, a ubiquitous saprotrophic fungus.</title>
        <authorList>
            <person name="Buettner E."/>
            <person name="Gebauer A.M."/>
            <person name="Hofrichter M."/>
            <person name="Liers C."/>
            <person name="Kellner H."/>
        </authorList>
    </citation>
    <scope>NUCLEOTIDE SEQUENCE [LARGE SCALE GENOMIC DNA]</scope>
    <source>
        <strain evidence="3 4">DSM 105466</strain>
    </source>
</reference>
<evidence type="ECO:0000313" key="3">
    <source>
        <dbReference type="EMBL" id="RFU32259.1"/>
    </source>
</evidence>
<feature type="non-terminal residue" evidence="3">
    <location>
        <position position="1"/>
    </location>
</feature>
<accession>A0A3E2HFT4</accession>
<evidence type="ECO:0000256" key="1">
    <source>
        <dbReference type="SAM" id="MobiDB-lite"/>
    </source>
</evidence>
<dbReference type="PANTHER" id="PTHR35186">
    <property type="entry name" value="ANK_REP_REGION DOMAIN-CONTAINING PROTEIN"/>
    <property type="match status" value="1"/>
</dbReference>
<comment type="caution">
    <text evidence="3">The sequence shown here is derived from an EMBL/GenBank/DDBJ whole genome shotgun (WGS) entry which is preliminary data.</text>
</comment>
<feature type="compositionally biased region" description="Low complexity" evidence="1">
    <location>
        <begin position="62"/>
        <end position="73"/>
    </location>
</feature>
<dbReference type="STRING" id="5539.A0A3E2HFT4"/>
<proteinExistence type="predicted"/>
<protein>
    <recommendedName>
        <fullName evidence="2">DUF7580 domain-containing protein</fullName>
    </recommendedName>
</protein>
<dbReference type="OrthoDB" id="5331891at2759"/>
<dbReference type="EMBL" id="NCSJ02000058">
    <property type="protein sequence ID" value="RFU32259.1"/>
    <property type="molecule type" value="Genomic_DNA"/>
</dbReference>
<dbReference type="AlphaFoldDB" id="A0A3E2HFT4"/>